<reference evidence="1 2" key="1">
    <citation type="submission" date="2010-07" db="EMBL/GenBank/DDBJ databases">
        <authorList>
            <person name="Muzny D."/>
            <person name="Qin X."/>
            <person name="Deng J."/>
            <person name="Jiang H."/>
            <person name="Liu Y."/>
            <person name="Qu J."/>
            <person name="Song X.-Z."/>
            <person name="Zhang L."/>
            <person name="Thornton R."/>
            <person name="Coyle M."/>
            <person name="Francisco L."/>
            <person name="Jackson L."/>
            <person name="Javaid M."/>
            <person name="Korchina V."/>
            <person name="Kovar C."/>
            <person name="Mata R."/>
            <person name="Mathew T."/>
            <person name="Ngo R."/>
            <person name="Nguyen L."/>
            <person name="Nguyen N."/>
            <person name="Okwuonu G."/>
            <person name="Ongeri F."/>
            <person name="Pham C."/>
            <person name="Simmons D."/>
            <person name="Wilczek-Boney K."/>
            <person name="Hale W."/>
            <person name="Jakkamsetti A."/>
            <person name="Pham P."/>
            <person name="Ruth R."/>
            <person name="San Lucas F."/>
            <person name="Warren J."/>
            <person name="Zhang J."/>
            <person name="Zhao Z."/>
            <person name="Zhou C."/>
            <person name="Zhu D."/>
            <person name="Lee S."/>
            <person name="Bess C."/>
            <person name="Blankenburg K."/>
            <person name="Forbes L."/>
            <person name="Fu Q."/>
            <person name="Gubbala S."/>
            <person name="Hirani K."/>
            <person name="Jayaseelan J.C."/>
            <person name="Lara F."/>
            <person name="Munidasa M."/>
            <person name="Palculict T."/>
            <person name="Patil S."/>
            <person name="Pu L.-L."/>
            <person name="Saada N."/>
            <person name="Tang L."/>
            <person name="Weissenberger G."/>
            <person name="Zhu Y."/>
            <person name="Hemphill L."/>
            <person name="Shang Y."/>
            <person name="Youmans B."/>
            <person name="Ayvaz T."/>
            <person name="Ross M."/>
            <person name="Santibanez J."/>
            <person name="Aqrawi P."/>
            <person name="Gross S."/>
            <person name="Joshi V."/>
            <person name="Fowler G."/>
            <person name="Nazareth L."/>
            <person name="Reid J."/>
            <person name="Worley K."/>
            <person name="Petrosino J."/>
            <person name="Highlander S."/>
            <person name="Gibbs R."/>
        </authorList>
    </citation>
    <scope>NUCLEOTIDE SEQUENCE [LARGE SCALE GENOMIC DNA]</scope>
    <source>
        <strain evidence="1 2">ATCC 700338</strain>
    </source>
</reference>
<sequence>MFAGAIVSTQSYTYTSSGEAIWVYSQDSSIDIFKIQVDSNGISSTSTTTTTSDASATNTSDDIVVTSYSELLSAISQAENAGGGKIYVSGTGIACSGQIALSKANDNVQIKSC</sequence>
<dbReference type="GeneID" id="69255288"/>
<dbReference type="EMBL" id="AEEL01000017">
    <property type="protein sequence ID" value="EFM27120.1"/>
    <property type="molecule type" value="Genomic_DNA"/>
</dbReference>
<dbReference type="AlphaFoldDB" id="E0PF23"/>
<dbReference type="HOGENOM" id="CLU_2132119_0_0_9"/>
<keyword evidence="2" id="KW-1185">Reference proteome</keyword>
<name>E0PF23_STREI</name>
<protein>
    <submittedName>
        <fullName evidence="1">Uncharacterized protein</fullName>
    </submittedName>
</protein>
<gene>
    <name evidence="1" type="ORF">HMPREF9319_1446</name>
</gene>
<evidence type="ECO:0000313" key="1">
    <source>
        <dbReference type="EMBL" id="EFM27120.1"/>
    </source>
</evidence>
<proteinExistence type="predicted"/>
<dbReference type="RefSeq" id="WP_003065790.1">
    <property type="nucleotide sequence ID" value="NZ_GL397128.1"/>
</dbReference>
<organism evidence="1 2">
    <name type="scientific">Streptococcus equinus ATCC 700338</name>
    <dbReference type="NCBI Taxonomy" id="864569"/>
    <lineage>
        <taxon>Bacteria</taxon>
        <taxon>Bacillati</taxon>
        <taxon>Bacillota</taxon>
        <taxon>Bacilli</taxon>
        <taxon>Lactobacillales</taxon>
        <taxon>Streptococcaceae</taxon>
        <taxon>Streptococcus</taxon>
    </lineage>
</organism>
<evidence type="ECO:0000313" key="2">
    <source>
        <dbReference type="Proteomes" id="UP000004290"/>
    </source>
</evidence>
<dbReference type="Proteomes" id="UP000004290">
    <property type="component" value="Unassembled WGS sequence"/>
</dbReference>
<accession>E0PF23</accession>
<comment type="caution">
    <text evidence="1">The sequence shown here is derived from an EMBL/GenBank/DDBJ whole genome shotgun (WGS) entry which is preliminary data.</text>
</comment>